<dbReference type="GO" id="GO:0044322">
    <property type="term" value="C:endoplasmic reticulum quality control compartment"/>
    <property type="evidence" value="ECO:0007669"/>
    <property type="project" value="GOC"/>
</dbReference>
<dbReference type="GO" id="GO:0004571">
    <property type="term" value="F:mannosyl-oligosaccharide 1,2-alpha-mannosidase activity"/>
    <property type="evidence" value="ECO:0007669"/>
    <property type="project" value="InterPro"/>
</dbReference>
<dbReference type="GO" id="GO:0005975">
    <property type="term" value="P:carbohydrate metabolic process"/>
    <property type="evidence" value="ECO:0007669"/>
    <property type="project" value="InterPro"/>
</dbReference>
<evidence type="ECO:0000256" key="10">
    <source>
        <dbReference type="PIRSR" id="PIRSR601382-1"/>
    </source>
</evidence>
<dbReference type="AlphaFoldDB" id="A0A8S2D125"/>
<dbReference type="Pfam" id="PF01532">
    <property type="entry name" value="Glyco_hydro_47"/>
    <property type="match status" value="1"/>
</dbReference>
<feature type="active site" description="Proton donor" evidence="10">
    <location>
        <position position="253"/>
    </location>
</feature>
<keyword evidence="11" id="KW-0106">Calcium</keyword>
<dbReference type="InterPro" id="IPR012341">
    <property type="entry name" value="6hp_glycosidase-like_sf"/>
</dbReference>
<evidence type="ECO:0000256" key="13">
    <source>
        <dbReference type="SAM" id="Phobius"/>
    </source>
</evidence>
<evidence type="ECO:0000313" key="15">
    <source>
        <dbReference type="EMBL" id="CAF3569817.1"/>
    </source>
</evidence>
<dbReference type="Proteomes" id="UP000677228">
    <property type="component" value="Unassembled WGS sequence"/>
</dbReference>
<feature type="active site" evidence="10">
    <location>
        <position position="518"/>
    </location>
</feature>
<protein>
    <recommendedName>
        <fullName evidence="12">alpha-1,2-Mannosidase</fullName>
        <ecNumber evidence="12">3.2.1.-</ecNumber>
    </recommendedName>
</protein>
<evidence type="ECO:0000256" key="5">
    <source>
        <dbReference type="ARBA" id="ARBA00022968"/>
    </source>
</evidence>
<name>A0A8S2D125_9BILA</name>
<dbReference type="EMBL" id="CAJOBA010001000">
    <property type="protein sequence ID" value="CAF3569817.1"/>
    <property type="molecule type" value="Genomic_DNA"/>
</dbReference>
<dbReference type="GO" id="GO:0005509">
    <property type="term" value="F:calcium ion binding"/>
    <property type="evidence" value="ECO:0007669"/>
    <property type="project" value="InterPro"/>
</dbReference>
<evidence type="ECO:0000256" key="1">
    <source>
        <dbReference type="ARBA" id="ARBA00004648"/>
    </source>
</evidence>
<evidence type="ECO:0000256" key="3">
    <source>
        <dbReference type="ARBA" id="ARBA00022692"/>
    </source>
</evidence>
<keyword evidence="11" id="KW-0479">Metal-binding</keyword>
<evidence type="ECO:0000313" key="16">
    <source>
        <dbReference type="Proteomes" id="UP000677228"/>
    </source>
</evidence>
<dbReference type="PANTHER" id="PTHR45679">
    <property type="entry name" value="ER DEGRADATION-ENHANCING ALPHA-MANNOSIDASE-LIKE PROTEIN 2"/>
    <property type="match status" value="1"/>
</dbReference>
<feature type="binding site" evidence="11">
    <location>
        <position position="605"/>
    </location>
    <ligand>
        <name>Ca(2+)</name>
        <dbReference type="ChEBI" id="CHEBI:29108"/>
    </ligand>
</feature>
<reference evidence="14" key="1">
    <citation type="submission" date="2021-02" db="EMBL/GenBank/DDBJ databases">
        <authorList>
            <person name="Nowell W R."/>
        </authorList>
    </citation>
    <scope>NUCLEOTIDE SEQUENCE</scope>
</reference>
<organism evidence="14 16">
    <name type="scientific">Didymodactylos carnosus</name>
    <dbReference type="NCBI Taxonomy" id="1234261"/>
    <lineage>
        <taxon>Eukaryota</taxon>
        <taxon>Metazoa</taxon>
        <taxon>Spiralia</taxon>
        <taxon>Gnathifera</taxon>
        <taxon>Rotifera</taxon>
        <taxon>Eurotatoria</taxon>
        <taxon>Bdelloidea</taxon>
        <taxon>Philodinida</taxon>
        <taxon>Philodinidae</taxon>
        <taxon>Didymodactylos</taxon>
    </lineage>
</organism>
<dbReference type="PANTHER" id="PTHR45679:SF5">
    <property type="entry name" value="ER DEGRADATION-ENHANCING ALPHA-MANNOSIDASE-LIKE PROTEIN 1"/>
    <property type="match status" value="1"/>
</dbReference>
<keyword evidence="5" id="KW-0735">Signal-anchor</keyword>
<keyword evidence="6 13" id="KW-1133">Transmembrane helix</keyword>
<sequence>MACAHVKQRKDSKETTVNSLSQLCIESKTDFNLNSSSRPCLLCPSPTITAASRTNFCFDFLLRSADYRLQIMRLFWLNFAQLVFIILFFFLPTFLRAINHFDYSMLLKPKPTSHPSSQSLFDLFSSTTDNFTTVDNFSYHEQQYDRYLYFSTNERLRLRDESKKMFEFAYDNYMQYAFPLDELDPIHCRGRGPDVERLDNININDVLGNYSLGLVDSLDTLAVMGNATEFQHAVKLVIEHVRFDRNTTIQVFEATIRVLGALLSAHLLIIDPLQPFGDLAIPNYANELLDLAHDLASRLLPAFENVPHGLPYPRVNLLTGVVSGMRNDTSTAGAGSLSLEFTILSRLVGDPIFERVARRAVNSLWTRRNQITGNVIDVETGEWIGQSSGLGAGIDSFFEYLLKNYILFGEQEDLNMFDDAYQAIYAHMRKGRVNCKEGVGLHPMYVNVNMHTGAVSTTWIDSLQASFSAVQVLLGDIDEAICMHALYYSIWRKFGVLPERFNWHVKMPDVNFYPLRPEFVEATYFLYQATKNPFYLHVGRDIIENLNYYTKVKCGYATVHDVNDKTLEDRMESFFLSETCKYLYLLFDEDNYLNKQGANHYIFTTEAHIIPLMSKLRKKVWENDGFSSPTSPANENVFVSSDNCETKKNVSNNKKKRKSTKTSMKNEIIQIHLGESTTKKPVTVITNVITNNTRKVNESSCRSRPIERHTLPLSAALLFQLDEMVGVYPPR</sequence>
<evidence type="ECO:0000256" key="12">
    <source>
        <dbReference type="RuleBase" id="RU361193"/>
    </source>
</evidence>
<proteinExistence type="inferred from homology"/>
<evidence type="ECO:0000256" key="6">
    <source>
        <dbReference type="ARBA" id="ARBA00022989"/>
    </source>
</evidence>
<dbReference type="InterPro" id="IPR044674">
    <property type="entry name" value="EDEM1/2/3"/>
</dbReference>
<comment type="caution">
    <text evidence="14">The sequence shown here is derived from an EMBL/GenBank/DDBJ whole genome shotgun (WGS) entry which is preliminary data.</text>
</comment>
<dbReference type="Gene3D" id="1.50.10.10">
    <property type="match status" value="1"/>
</dbReference>
<keyword evidence="12" id="KW-0378">Hydrolase</keyword>
<evidence type="ECO:0000256" key="2">
    <source>
        <dbReference type="ARBA" id="ARBA00007658"/>
    </source>
</evidence>
<dbReference type="EMBL" id="CAJNOK010001000">
    <property type="protein sequence ID" value="CAF0787450.1"/>
    <property type="molecule type" value="Genomic_DNA"/>
</dbReference>
<comment type="similarity">
    <text evidence="2 12">Belongs to the glycosyl hydrolase 47 family.</text>
</comment>
<evidence type="ECO:0000256" key="11">
    <source>
        <dbReference type="PIRSR" id="PIRSR601382-2"/>
    </source>
</evidence>
<evidence type="ECO:0000313" key="14">
    <source>
        <dbReference type="EMBL" id="CAF0787450.1"/>
    </source>
</evidence>
<dbReference type="EC" id="3.2.1.-" evidence="12"/>
<comment type="cofactor">
    <cofactor evidence="11">
        <name>Ca(2+)</name>
        <dbReference type="ChEBI" id="CHEBI:29108"/>
    </cofactor>
</comment>
<keyword evidence="12" id="KW-0326">Glycosidase</keyword>
<dbReference type="InterPro" id="IPR036026">
    <property type="entry name" value="Seven-hairpin_glycosidases"/>
</dbReference>
<dbReference type="SUPFAM" id="SSF48225">
    <property type="entry name" value="Seven-hairpin glycosidases"/>
    <property type="match status" value="1"/>
</dbReference>
<evidence type="ECO:0000256" key="8">
    <source>
        <dbReference type="ARBA" id="ARBA00023180"/>
    </source>
</evidence>
<feature type="active site" evidence="10">
    <location>
        <position position="395"/>
    </location>
</feature>
<dbReference type="GO" id="GO:1904380">
    <property type="term" value="P:endoplasmic reticulum mannose trimming"/>
    <property type="evidence" value="ECO:0007669"/>
    <property type="project" value="InterPro"/>
</dbReference>
<dbReference type="Proteomes" id="UP000682733">
    <property type="component" value="Unassembled WGS sequence"/>
</dbReference>
<dbReference type="GO" id="GO:0005789">
    <property type="term" value="C:endoplasmic reticulum membrane"/>
    <property type="evidence" value="ECO:0007669"/>
    <property type="project" value="UniProtKB-SubCell"/>
</dbReference>
<comment type="subcellular location">
    <subcellularLocation>
        <location evidence="1">Endoplasmic reticulum membrane</location>
        <topology evidence="1">Single-pass type II membrane protein</topology>
    </subcellularLocation>
</comment>
<dbReference type="InterPro" id="IPR001382">
    <property type="entry name" value="Glyco_hydro_47"/>
</dbReference>
<gene>
    <name evidence="14" type="ORF">OVA965_LOCUS3954</name>
    <name evidence="15" type="ORF">TMI583_LOCUS3952</name>
</gene>
<keyword evidence="8" id="KW-0325">Glycoprotein</keyword>
<evidence type="ECO:0000256" key="9">
    <source>
        <dbReference type="ARBA" id="ARBA00060207"/>
    </source>
</evidence>
<accession>A0A8S2D125</accession>
<dbReference type="FunFam" id="1.50.10.10:FF:000016">
    <property type="entry name" value="alpha-1,2-Mannosidase"/>
    <property type="match status" value="1"/>
</dbReference>
<keyword evidence="7 13" id="KW-0472">Membrane</keyword>
<feature type="active site" description="Proton donor" evidence="10">
    <location>
        <position position="499"/>
    </location>
</feature>
<dbReference type="PRINTS" id="PR00747">
    <property type="entry name" value="GLYHDRLASE47"/>
</dbReference>
<evidence type="ECO:0000256" key="7">
    <source>
        <dbReference type="ARBA" id="ARBA00023136"/>
    </source>
</evidence>
<keyword evidence="4" id="KW-0256">Endoplasmic reticulum</keyword>
<keyword evidence="3 13" id="KW-0812">Transmembrane</keyword>
<comment type="function">
    <text evidence="9">Extracts misfolded glycoproteins, but not glycoproteins undergoing productive folding, from the calnexin cycle. It is directly involved in endoplasmic reticulum-associated degradation (ERAD) and targets misfolded glycoproteins for degradation in an N-glycan-independent manner, probably by forming a complex with SEL1L. It has low mannosidase activity, catalyzing mannose trimming from Man8GlcNAc2 to Man7GlcNAc2.</text>
</comment>
<evidence type="ECO:0000256" key="4">
    <source>
        <dbReference type="ARBA" id="ARBA00022824"/>
    </source>
</evidence>
<feature type="transmembrane region" description="Helical" evidence="13">
    <location>
        <begin position="74"/>
        <end position="95"/>
    </location>
</feature>